<dbReference type="GO" id="GO:0003676">
    <property type="term" value="F:nucleic acid binding"/>
    <property type="evidence" value="ECO:0007669"/>
    <property type="project" value="InterPro"/>
</dbReference>
<name>A0A8R2M7E6_BOMMO</name>
<dbReference type="Gene3D" id="2.40.70.10">
    <property type="entry name" value="Acid Proteases"/>
    <property type="match status" value="1"/>
</dbReference>
<dbReference type="SUPFAM" id="SSF50630">
    <property type="entry name" value="Acid proteases"/>
    <property type="match status" value="1"/>
</dbReference>
<dbReference type="Pfam" id="PF13650">
    <property type="entry name" value="Asp_protease_2"/>
    <property type="match status" value="1"/>
</dbReference>
<sequence>MASLQESQMAAFERLLDRVFEHKTQLESSAIPTSEPTSPPSSTPTHHSGNFASCTARFSGAPGDSLDGFLDAVESYKDCADVGHAIALRGLSMLLNGNAAMWWQGIKASITSWDDALSSLRSAFGDCRPPHRVYLELFKMSQGQREKTEIVVARARALLARLPPGDLSEKVQIDMLYGLLHRRVRKILRRDEITSYDTLLKKTRHIEDSIYETSPPEFIHHPQRATPRSSGSTVGEVPAGASTSARMTPRKIFNSGAAGGPPRDDSAAPSTVRVPAPRYTNTDNVSSTSIVKRLFCVYCKKYGHIRDECLKLASKTKFDNENTQAVSSCYGCGTKGVTRSQCTKCNASYYAVDAARTRSITSDLPIGKVNTQLSSSVNSIHRDSSLHTACTSNTVKSSIYINNRKQCFVDNENNYYPTDFKAILPPRFFGTDNKVRLQNYSRLNHNINNNISSRNRPLMRYSSGTEPKHSYSEVPSGRDRVTMMNENRVTMENVGHFSTINSNVKSVAQSNSTEHQVRLRPILSVQMLGIRGNALLDTGAKSSVAGALLYELLLKHNHPCEETRRRVRLADGSARTRRVLLTTLEVRISPERSVTLEFTVFPDAQNNETLLGMDFLVAAGIVLDFASSTWHFSGKRVTYPIEYECPKPCMFASTADFLRDDKGSMLGSDERQQLSHLLQENGDIFRVGGAPTLYAEHHIDTGDHPPISVPPYRLTPVLQQRGEVLAIDLFGPLPEGEQGERWVLLVEDVATRWVELYALVDATAVACSRVLLEEYFLRYGLLMRLGV</sequence>
<dbReference type="EnsemblMetazoa" id="XM_038020628.1">
    <property type="protein sequence ID" value="XP_037876556.1"/>
    <property type="gene ID" value="LOC119630634"/>
</dbReference>
<dbReference type="AlphaFoldDB" id="A0A8R2M7E6"/>
<dbReference type="Gene3D" id="3.30.420.10">
    <property type="entry name" value="Ribonuclease H-like superfamily/Ribonuclease H"/>
    <property type="match status" value="1"/>
</dbReference>
<dbReference type="InterPro" id="IPR036397">
    <property type="entry name" value="RNaseH_sf"/>
</dbReference>
<evidence type="ECO:0000313" key="2">
    <source>
        <dbReference type="EnsemblMetazoa" id="XP_037876556.1"/>
    </source>
</evidence>
<reference evidence="3" key="1">
    <citation type="journal article" date="2008" name="Insect Biochem. Mol. Biol.">
        <title>The genome of a lepidopteran model insect, the silkworm Bombyx mori.</title>
        <authorList>
            <consortium name="International Silkworm Genome Consortium"/>
        </authorList>
    </citation>
    <scope>NUCLEOTIDE SEQUENCE [LARGE SCALE GENOMIC DNA]</scope>
    <source>
        <strain evidence="3">p50T</strain>
    </source>
</reference>
<organism evidence="2 3">
    <name type="scientific">Bombyx mori</name>
    <name type="common">Silk moth</name>
    <dbReference type="NCBI Taxonomy" id="7091"/>
    <lineage>
        <taxon>Eukaryota</taxon>
        <taxon>Metazoa</taxon>
        <taxon>Ecdysozoa</taxon>
        <taxon>Arthropoda</taxon>
        <taxon>Hexapoda</taxon>
        <taxon>Insecta</taxon>
        <taxon>Pterygota</taxon>
        <taxon>Neoptera</taxon>
        <taxon>Endopterygota</taxon>
        <taxon>Lepidoptera</taxon>
        <taxon>Glossata</taxon>
        <taxon>Ditrysia</taxon>
        <taxon>Bombycoidea</taxon>
        <taxon>Bombycidae</taxon>
        <taxon>Bombycinae</taxon>
        <taxon>Bombyx</taxon>
    </lineage>
</organism>
<dbReference type="GO" id="GO:0008270">
    <property type="term" value="F:zinc ion binding"/>
    <property type="evidence" value="ECO:0007669"/>
    <property type="project" value="InterPro"/>
</dbReference>
<dbReference type="Proteomes" id="UP000005204">
    <property type="component" value="Unassembled WGS sequence"/>
</dbReference>
<dbReference type="SUPFAM" id="SSF57756">
    <property type="entry name" value="Retrovirus zinc finger-like domains"/>
    <property type="match status" value="1"/>
</dbReference>
<keyword evidence="3" id="KW-1185">Reference proteome</keyword>
<evidence type="ECO:0000256" key="1">
    <source>
        <dbReference type="SAM" id="MobiDB-lite"/>
    </source>
</evidence>
<protein>
    <submittedName>
        <fullName evidence="2">Uncharacterized protein</fullName>
    </submittedName>
</protein>
<evidence type="ECO:0000313" key="3">
    <source>
        <dbReference type="Proteomes" id="UP000005204"/>
    </source>
</evidence>
<dbReference type="InterPro" id="IPR021109">
    <property type="entry name" value="Peptidase_aspartic_dom_sf"/>
</dbReference>
<proteinExistence type="predicted"/>
<accession>A0A8R2M7E6</accession>
<feature type="region of interest" description="Disordered" evidence="1">
    <location>
        <begin position="26"/>
        <end position="49"/>
    </location>
</feature>
<reference evidence="2" key="2">
    <citation type="submission" date="2022-06" db="UniProtKB">
        <authorList>
            <consortium name="EnsemblMetazoa"/>
        </authorList>
    </citation>
    <scope>IDENTIFICATION</scope>
    <source>
        <strain evidence="2">p50T (Dazao)</strain>
    </source>
</reference>
<dbReference type="SUPFAM" id="SSF53098">
    <property type="entry name" value="Ribonuclease H-like"/>
    <property type="match status" value="1"/>
</dbReference>
<dbReference type="InterPro" id="IPR036875">
    <property type="entry name" value="Znf_CCHC_sf"/>
</dbReference>
<feature type="region of interest" description="Disordered" evidence="1">
    <location>
        <begin position="216"/>
        <end position="279"/>
    </location>
</feature>
<dbReference type="InterPro" id="IPR012337">
    <property type="entry name" value="RNaseH-like_sf"/>
</dbReference>